<proteinExistence type="predicted"/>
<evidence type="ECO:0000256" key="5">
    <source>
        <dbReference type="ARBA" id="ARBA00023136"/>
    </source>
</evidence>
<dbReference type="PANTHER" id="PTHR42920">
    <property type="entry name" value="OS03G0707200 PROTEIN-RELATED"/>
    <property type="match status" value="1"/>
</dbReference>
<reference evidence="8 9" key="1">
    <citation type="submission" date="2019-07" db="EMBL/GenBank/DDBJ databases">
        <title>Genomic Encyclopedia of Archaeal and Bacterial Type Strains, Phase II (KMG-II): from individual species to whole genera.</title>
        <authorList>
            <person name="Goeker M."/>
        </authorList>
    </citation>
    <scope>NUCLEOTIDE SEQUENCE [LARGE SCALE GENOMIC DNA]</scope>
    <source>
        <strain evidence="8 9">ATCC BAA-1139</strain>
    </source>
</reference>
<feature type="transmembrane region" description="Helical" evidence="6">
    <location>
        <begin position="138"/>
        <end position="154"/>
    </location>
</feature>
<evidence type="ECO:0000256" key="3">
    <source>
        <dbReference type="ARBA" id="ARBA00022692"/>
    </source>
</evidence>
<evidence type="ECO:0000313" key="9">
    <source>
        <dbReference type="Proteomes" id="UP000319449"/>
    </source>
</evidence>
<feature type="transmembrane region" description="Helical" evidence="6">
    <location>
        <begin position="193"/>
        <end position="212"/>
    </location>
</feature>
<feature type="transmembrane region" description="Helical" evidence="6">
    <location>
        <begin position="224"/>
        <end position="243"/>
    </location>
</feature>
<evidence type="ECO:0000256" key="1">
    <source>
        <dbReference type="ARBA" id="ARBA00004651"/>
    </source>
</evidence>
<feature type="transmembrane region" description="Helical" evidence="6">
    <location>
        <begin position="82"/>
        <end position="102"/>
    </location>
</feature>
<feature type="transmembrane region" description="Helical" evidence="6">
    <location>
        <begin position="114"/>
        <end position="131"/>
    </location>
</feature>
<evidence type="ECO:0000256" key="4">
    <source>
        <dbReference type="ARBA" id="ARBA00022989"/>
    </source>
</evidence>
<feature type="transmembrane region" description="Helical" evidence="6">
    <location>
        <begin position="255"/>
        <end position="274"/>
    </location>
</feature>
<feature type="transmembrane region" description="Helical" evidence="6">
    <location>
        <begin position="54"/>
        <end position="75"/>
    </location>
</feature>
<protein>
    <submittedName>
        <fullName evidence="8">Threonine/homoserine efflux transporter RhtA</fullName>
    </submittedName>
</protein>
<evidence type="ECO:0000313" key="8">
    <source>
        <dbReference type="EMBL" id="TWJ13542.1"/>
    </source>
</evidence>
<comment type="caution">
    <text evidence="8">The sequence shown here is derived from an EMBL/GenBank/DDBJ whole genome shotgun (WGS) entry which is preliminary data.</text>
</comment>
<dbReference type="AlphaFoldDB" id="A0A562V6S1"/>
<keyword evidence="3 6" id="KW-0812">Transmembrane</keyword>
<keyword evidence="9" id="KW-1185">Reference proteome</keyword>
<evidence type="ECO:0000256" key="6">
    <source>
        <dbReference type="SAM" id="Phobius"/>
    </source>
</evidence>
<feature type="transmembrane region" description="Helical" evidence="6">
    <location>
        <begin position="166"/>
        <end position="186"/>
    </location>
</feature>
<name>A0A562V6S1_9BACT</name>
<dbReference type="EMBL" id="VLLN01000038">
    <property type="protein sequence ID" value="TWJ13542.1"/>
    <property type="molecule type" value="Genomic_DNA"/>
</dbReference>
<dbReference type="InterPro" id="IPR037185">
    <property type="entry name" value="EmrE-like"/>
</dbReference>
<organism evidence="8 9">
    <name type="scientific">Geobacter argillaceus</name>
    <dbReference type="NCBI Taxonomy" id="345631"/>
    <lineage>
        <taxon>Bacteria</taxon>
        <taxon>Pseudomonadati</taxon>
        <taxon>Thermodesulfobacteriota</taxon>
        <taxon>Desulfuromonadia</taxon>
        <taxon>Geobacterales</taxon>
        <taxon>Geobacteraceae</taxon>
        <taxon>Geobacter</taxon>
    </lineage>
</organism>
<gene>
    <name evidence="8" type="ORF">JN12_03794</name>
</gene>
<dbReference type="InterPro" id="IPR000620">
    <property type="entry name" value="EamA_dom"/>
</dbReference>
<dbReference type="SUPFAM" id="SSF103481">
    <property type="entry name" value="Multidrug resistance efflux transporter EmrE"/>
    <property type="match status" value="2"/>
</dbReference>
<feature type="domain" description="EamA" evidence="7">
    <location>
        <begin position="163"/>
        <end position="295"/>
    </location>
</feature>
<keyword evidence="2" id="KW-1003">Cell membrane</keyword>
<dbReference type="InterPro" id="IPR051258">
    <property type="entry name" value="Diverse_Substrate_Transporter"/>
</dbReference>
<dbReference type="GO" id="GO:0005886">
    <property type="term" value="C:plasma membrane"/>
    <property type="evidence" value="ECO:0007669"/>
    <property type="project" value="UniProtKB-SubCell"/>
</dbReference>
<dbReference type="PANTHER" id="PTHR42920:SF5">
    <property type="entry name" value="EAMA DOMAIN-CONTAINING PROTEIN"/>
    <property type="match status" value="1"/>
</dbReference>
<dbReference type="Pfam" id="PF00892">
    <property type="entry name" value="EamA"/>
    <property type="match status" value="2"/>
</dbReference>
<accession>A0A562V6S1</accession>
<evidence type="ECO:0000259" key="7">
    <source>
        <dbReference type="Pfam" id="PF00892"/>
    </source>
</evidence>
<feature type="transmembrane region" description="Helical" evidence="6">
    <location>
        <begin position="21"/>
        <end position="42"/>
    </location>
</feature>
<dbReference type="RefSeq" id="WP_246125924.1">
    <property type="nucleotide sequence ID" value="NZ_VLLN01000038.1"/>
</dbReference>
<feature type="domain" description="EamA" evidence="7">
    <location>
        <begin position="26"/>
        <end position="154"/>
    </location>
</feature>
<comment type="subcellular location">
    <subcellularLocation>
        <location evidence="1">Cell membrane</location>
        <topology evidence="1">Multi-pass membrane protein</topology>
    </subcellularLocation>
</comment>
<dbReference type="Proteomes" id="UP000319449">
    <property type="component" value="Unassembled WGS sequence"/>
</dbReference>
<keyword evidence="4 6" id="KW-1133">Transmembrane helix</keyword>
<feature type="transmembrane region" description="Helical" evidence="6">
    <location>
        <begin position="280"/>
        <end position="303"/>
    </location>
</feature>
<evidence type="ECO:0000256" key="2">
    <source>
        <dbReference type="ARBA" id="ARBA00022475"/>
    </source>
</evidence>
<keyword evidence="5 6" id="KW-0472">Membrane</keyword>
<sequence length="317" mass="34450">MAERVWYNRPMITHAEQQPVSSARVHFFLILTTVFWGGSFLFTKLGLRELPPVLFVFSRFALATIIMLVVCAGRLQALNREILRRGAIVGLTLGVTNLSFVYGVSGTSISRAGILNNLFVLFIPLIGKLIWQDRIGRLNLAGIALAVTGIWLLATGGGAGFNRGDLISTVCALFIAVQIIAVSKVLQDEDVYLVSLVQFAVVALMAGLAALATPLPPLGVSLPTIGTVVYCAIFPTVVCFTMQNAFQRYTTPTRAGLIYTLDPVWSLLAGLLVLGERLSAREWVGCGLIFLAAALPLTVRFVIERRLRERYIGEPAA</sequence>